<evidence type="ECO:0000313" key="13">
    <source>
        <dbReference type="Proteomes" id="UP000322530"/>
    </source>
</evidence>
<dbReference type="Pfam" id="PF00185">
    <property type="entry name" value="OTCace"/>
    <property type="match status" value="1"/>
</dbReference>
<dbReference type="InterPro" id="IPR006132">
    <property type="entry name" value="Asp/Orn_carbamoyltranf_P-bd"/>
</dbReference>
<evidence type="ECO:0000256" key="6">
    <source>
        <dbReference type="ARBA" id="ARBA00043884"/>
    </source>
</evidence>
<dbReference type="PANTHER" id="PTHR45753">
    <property type="entry name" value="ORNITHINE CARBAMOYLTRANSFERASE, MITOCHONDRIAL"/>
    <property type="match status" value="1"/>
</dbReference>
<evidence type="ECO:0000256" key="1">
    <source>
        <dbReference type="ARBA" id="ARBA00004852"/>
    </source>
</evidence>
<comment type="pathway">
    <text evidence="1">Pyrimidine metabolism; UMP biosynthesis via de novo pathway; (S)-dihydroorotate from bicarbonate: step 2/3.</text>
</comment>
<proteinExistence type="inferred from homology"/>
<dbReference type="InterPro" id="IPR006130">
    <property type="entry name" value="Asp/Orn_carbamoylTrfase"/>
</dbReference>
<dbReference type="GO" id="GO:0016597">
    <property type="term" value="F:amino acid binding"/>
    <property type="evidence" value="ECO:0007669"/>
    <property type="project" value="InterPro"/>
</dbReference>
<dbReference type="SUPFAM" id="SSF53671">
    <property type="entry name" value="Aspartate/ornithine carbamoyltransferase"/>
    <property type="match status" value="1"/>
</dbReference>
<dbReference type="InterPro" id="IPR036901">
    <property type="entry name" value="Asp/Orn_carbamoylTrfase_sf"/>
</dbReference>
<evidence type="ECO:0000256" key="5">
    <source>
        <dbReference type="ARBA" id="ARBA00022975"/>
    </source>
</evidence>
<reference evidence="12 13" key="1">
    <citation type="submission" date="2019-01" db="EMBL/GenBank/DDBJ databases">
        <title>Draft genome sequence of Dictyobacter sp. Uno17.</title>
        <authorList>
            <person name="Wang C.M."/>
            <person name="Zheng Y."/>
            <person name="Sakai Y."/>
            <person name="Abe K."/>
            <person name="Yokota A."/>
            <person name="Yabe S."/>
        </authorList>
    </citation>
    <scope>NUCLEOTIDE SEQUENCE [LARGE SCALE GENOMIC DNA]</scope>
    <source>
        <strain evidence="12 13">Uno17</strain>
    </source>
</reference>
<gene>
    <name evidence="12" type="ORF">KDI_09650</name>
</gene>
<dbReference type="UniPathway" id="UPA00070">
    <property type="reaction ID" value="UER00116"/>
</dbReference>
<comment type="caution">
    <text evidence="12">The sequence shown here is derived from an EMBL/GenBank/DDBJ whole genome shotgun (WGS) entry which is preliminary data.</text>
</comment>
<dbReference type="GO" id="GO:0006207">
    <property type="term" value="P:'de novo' pyrimidine nucleobase biosynthetic process"/>
    <property type="evidence" value="ECO:0007669"/>
    <property type="project" value="InterPro"/>
</dbReference>
<dbReference type="PRINTS" id="PR00101">
    <property type="entry name" value="ATCASE"/>
</dbReference>
<evidence type="ECO:0000256" key="2">
    <source>
        <dbReference type="ARBA" id="ARBA00008896"/>
    </source>
</evidence>
<accession>A0A5A5T7E2</accession>
<evidence type="ECO:0000256" key="9">
    <source>
        <dbReference type="RuleBase" id="RU003634"/>
    </source>
</evidence>
<feature type="domain" description="Aspartate/ornithine carbamoyltransferase carbamoyl-P binding" evidence="11">
    <location>
        <begin position="22"/>
        <end position="166"/>
    </location>
</feature>
<evidence type="ECO:0000256" key="4">
    <source>
        <dbReference type="ARBA" id="ARBA00022679"/>
    </source>
</evidence>
<dbReference type="Gene3D" id="3.40.50.1370">
    <property type="entry name" value="Aspartate/ornithine carbamoyltransferase"/>
    <property type="match status" value="2"/>
</dbReference>
<dbReference type="Proteomes" id="UP000322530">
    <property type="component" value="Unassembled WGS sequence"/>
</dbReference>
<evidence type="ECO:0000259" key="11">
    <source>
        <dbReference type="Pfam" id="PF02729"/>
    </source>
</evidence>
<dbReference type="GO" id="GO:0006520">
    <property type="term" value="P:amino acid metabolic process"/>
    <property type="evidence" value="ECO:0007669"/>
    <property type="project" value="InterPro"/>
</dbReference>
<keyword evidence="13" id="KW-1185">Reference proteome</keyword>
<dbReference type="PRINTS" id="PR00100">
    <property type="entry name" value="AOTCASE"/>
</dbReference>
<keyword evidence="4 9" id="KW-0808">Transferase</keyword>
<dbReference type="AlphaFoldDB" id="A0A5A5T7E2"/>
<name>A0A5A5T7E2_9CHLR</name>
<dbReference type="GO" id="GO:0004070">
    <property type="term" value="F:aspartate carbamoyltransferase activity"/>
    <property type="evidence" value="ECO:0007669"/>
    <property type="project" value="UniProtKB-UniRule"/>
</dbReference>
<organism evidence="12 13">
    <name type="scientific">Dictyobacter arantiisoli</name>
    <dbReference type="NCBI Taxonomy" id="2014874"/>
    <lineage>
        <taxon>Bacteria</taxon>
        <taxon>Bacillati</taxon>
        <taxon>Chloroflexota</taxon>
        <taxon>Ktedonobacteria</taxon>
        <taxon>Ktedonobacterales</taxon>
        <taxon>Dictyobacteraceae</taxon>
        <taxon>Dictyobacter</taxon>
    </lineage>
</organism>
<dbReference type="Pfam" id="PF02729">
    <property type="entry name" value="OTCace_N"/>
    <property type="match status" value="1"/>
</dbReference>
<comment type="catalytic activity">
    <reaction evidence="7">
        <text>carbamoyl phosphate + L-aspartate = N-carbamoyl-L-aspartate + phosphate + H(+)</text>
        <dbReference type="Rhea" id="RHEA:20013"/>
        <dbReference type="ChEBI" id="CHEBI:15378"/>
        <dbReference type="ChEBI" id="CHEBI:29991"/>
        <dbReference type="ChEBI" id="CHEBI:32814"/>
        <dbReference type="ChEBI" id="CHEBI:43474"/>
        <dbReference type="ChEBI" id="CHEBI:58228"/>
        <dbReference type="EC" id="2.1.3.2"/>
    </reaction>
</comment>
<dbReference type="EC" id="2.1.3.2" evidence="3 8"/>
<comment type="function">
    <text evidence="6">Catalyzes the condensation of carbamoyl phosphate and aspartate to form carbamoyl aspartate and inorganic phosphate, the committed step in the de novo pyrimidine nucleotide biosynthesis pathway.</text>
</comment>
<dbReference type="PANTHER" id="PTHR45753:SF6">
    <property type="entry name" value="ASPARTATE CARBAMOYLTRANSFERASE"/>
    <property type="match status" value="1"/>
</dbReference>
<dbReference type="OrthoDB" id="9774690at2"/>
<evidence type="ECO:0000256" key="3">
    <source>
        <dbReference type="ARBA" id="ARBA00013008"/>
    </source>
</evidence>
<protein>
    <recommendedName>
        <fullName evidence="3 8">Aspartate carbamoyltransferase</fullName>
        <ecNumber evidence="3 8">2.1.3.2</ecNumber>
    </recommendedName>
</protein>
<dbReference type="NCBIfam" id="TIGR00670">
    <property type="entry name" value="asp_carb_tr"/>
    <property type="match status" value="1"/>
</dbReference>
<comment type="similarity">
    <text evidence="2">Belongs to the aspartate/ornithine carbamoyltransferase superfamily. ATCase family.</text>
</comment>
<keyword evidence="5" id="KW-0665">Pyrimidine biosynthesis</keyword>
<dbReference type="InterPro" id="IPR002082">
    <property type="entry name" value="Asp_carbamoyltransf"/>
</dbReference>
<dbReference type="GO" id="GO:0044205">
    <property type="term" value="P:'de novo' UMP biosynthetic process"/>
    <property type="evidence" value="ECO:0007669"/>
    <property type="project" value="UniProtKB-UniPathway"/>
</dbReference>
<feature type="domain" description="Aspartate/ornithine carbamoyltransferase Asp/Orn-binding" evidence="10">
    <location>
        <begin position="173"/>
        <end position="325"/>
    </location>
</feature>
<evidence type="ECO:0000313" key="12">
    <source>
        <dbReference type="EMBL" id="GCF07401.1"/>
    </source>
</evidence>
<dbReference type="EMBL" id="BIXY01000009">
    <property type="protein sequence ID" value="GCF07401.1"/>
    <property type="molecule type" value="Genomic_DNA"/>
</dbReference>
<evidence type="ECO:0000259" key="10">
    <source>
        <dbReference type="Pfam" id="PF00185"/>
    </source>
</evidence>
<evidence type="ECO:0000256" key="8">
    <source>
        <dbReference type="NCBIfam" id="TIGR00670"/>
    </source>
</evidence>
<sequence length="330" mass="37129">MYQVTSRPQPEVPMIHGCFQGKDIVSLDQFSVDDLSILFNVTGKMKQIAVNNEPSRILEGLLVALLFFEPSSRTFSSFAAAVKRLGGQTLEMQNPEAVSSVTKGETFEDTIRVIEAYSNAIILRHRISGAAKQAARAAEDVPVINAGDGNNEHPTQTLLDLYTLYERFGRLDNITGMMAGDALNSRTIHSLLRGLSLFGNNTMYILSPNQLSLSRDEVVSLQDRGLRLIEIHNEREIPHDCDFWYWTRIQKERFSSAEEYQQAQHEIVIATPELLKTYAKKDMILMDPLPRVESVDPAVDADERAVYLRSQIRNGLYTRMALLALVLGRI</sequence>
<dbReference type="InterPro" id="IPR006131">
    <property type="entry name" value="Asp_carbamoyltransf_Asp/Orn-bd"/>
</dbReference>
<evidence type="ECO:0000256" key="7">
    <source>
        <dbReference type="ARBA" id="ARBA00048859"/>
    </source>
</evidence>